<comment type="caution">
    <text evidence="10">The sequence shown here is derived from an EMBL/GenBank/DDBJ whole genome shotgun (WGS) entry which is preliminary data.</text>
</comment>
<evidence type="ECO:0000256" key="5">
    <source>
        <dbReference type="HAMAP-Rule" id="MF_01629"/>
    </source>
</evidence>
<dbReference type="PANTHER" id="PTHR10851">
    <property type="entry name" value="PYRIDOXINE-5-PHOSPHATE OXIDASE"/>
    <property type="match status" value="1"/>
</dbReference>
<organism evidence="10 11">
    <name type="scientific">Kineococcus xinjiangensis</name>
    <dbReference type="NCBI Taxonomy" id="512762"/>
    <lineage>
        <taxon>Bacteria</taxon>
        <taxon>Bacillati</taxon>
        <taxon>Actinomycetota</taxon>
        <taxon>Actinomycetes</taxon>
        <taxon>Kineosporiales</taxon>
        <taxon>Kineosporiaceae</taxon>
        <taxon>Kineococcus</taxon>
    </lineage>
</organism>
<sequence length="223" mass="24665">MEDPAARRVAYADVPLRVEDLAPSPLAQFDRWYSAAVDARIAEPNAMVLATGGPDGPSARTVLLKGADARGFSLYTNRTSRKARAMAAEPRVGLVFPWVGMQRQVAVVGDVVELSREESWAYFSSRPYGSRIGAWASAQSAPAASADEVRGRWAELTARWPDTGCADDVPLPEHWGGYLVRAREVEFWQGRPSRLHDRLVFVAVREHPALDDPGGWRVERRQP</sequence>
<feature type="binding site" evidence="5 7">
    <location>
        <position position="104"/>
    </location>
    <ligand>
        <name>FMN</name>
        <dbReference type="ChEBI" id="CHEBI:58210"/>
    </ligand>
</feature>
<keyword evidence="11" id="KW-1185">Reference proteome</keyword>
<feature type="binding site" evidence="5 7">
    <location>
        <position position="198"/>
    </location>
    <ligand>
        <name>FMN</name>
        <dbReference type="ChEBI" id="CHEBI:58210"/>
    </ligand>
</feature>
<evidence type="ECO:0000313" key="11">
    <source>
        <dbReference type="Proteomes" id="UP000239485"/>
    </source>
</evidence>
<name>A0A2S6IT94_9ACTN</name>
<dbReference type="PIRSF" id="PIRSF000190">
    <property type="entry name" value="Pyd_amn-ph_oxd"/>
    <property type="match status" value="1"/>
</dbReference>
<comment type="pathway">
    <text evidence="5">Cofactor metabolism; pyridoxal 5'-phosphate salvage; pyridoxal 5'-phosphate from pyridoxine 5'-phosphate: step 1/1.</text>
</comment>
<evidence type="ECO:0000256" key="7">
    <source>
        <dbReference type="PIRSR" id="PIRSR000190-2"/>
    </source>
</evidence>
<protein>
    <recommendedName>
        <fullName evidence="5">Pyridoxine/pyridoxamine 5'-phosphate oxidase</fullName>
        <ecNumber evidence="5">1.4.3.5</ecNumber>
    </recommendedName>
    <alternativeName>
        <fullName evidence="5">PNP/PMP oxidase</fullName>
        <shortName evidence="5">PNPOx</shortName>
    </alternativeName>
    <alternativeName>
        <fullName evidence="5">Pyridoxal 5'-phosphate synthase</fullName>
    </alternativeName>
</protein>
<dbReference type="Pfam" id="PF10590">
    <property type="entry name" value="PNP_phzG_C"/>
    <property type="match status" value="1"/>
</dbReference>
<evidence type="ECO:0000256" key="4">
    <source>
        <dbReference type="ARBA" id="ARBA00023002"/>
    </source>
</evidence>
<comment type="function">
    <text evidence="5">Catalyzes the oxidation of either pyridoxine 5'-phosphate (PNP) or pyridoxamine 5'-phosphate (PMP) into pyridoxal 5'-phosphate (PLP).</text>
</comment>
<accession>A0A2S6IT94</accession>
<dbReference type="PANTHER" id="PTHR10851:SF0">
    <property type="entry name" value="PYRIDOXINE-5'-PHOSPHATE OXIDASE"/>
    <property type="match status" value="1"/>
</dbReference>
<comment type="catalytic activity">
    <reaction evidence="5">
        <text>pyridoxine 5'-phosphate + O2 = pyridoxal 5'-phosphate + H2O2</text>
        <dbReference type="Rhea" id="RHEA:15149"/>
        <dbReference type="ChEBI" id="CHEBI:15379"/>
        <dbReference type="ChEBI" id="CHEBI:16240"/>
        <dbReference type="ChEBI" id="CHEBI:58589"/>
        <dbReference type="ChEBI" id="CHEBI:597326"/>
        <dbReference type="EC" id="1.4.3.5"/>
    </reaction>
</comment>
<dbReference type="NCBIfam" id="TIGR00558">
    <property type="entry name" value="pdxH"/>
    <property type="match status" value="1"/>
</dbReference>
<feature type="binding site" evidence="5 6">
    <location>
        <begin position="194"/>
        <end position="196"/>
    </location>
    <ligand>
        <name>substrate</name>
    </ligand>
</feature>
<evidence type="ECO:0000256" key="1">
    <source>
        <dbReference type="ARBA" id="ARBA00007301"/>
    </source>
</evidence>
<feature type="binding site" evidence="6">
    <location>
        <begin position="8"/>
        <end position="11"/>
    </location>
    <ligand>
        <name>substrate</name>
    </ligand>
</feature>
<evidence type="ECO:0000256" key="3">
    <source>
        <dbReference type="ARBA" id="ARBA00022643"/>
    </source>
</evidence>
<dbReference type="NCBIfam" id="NF004231">
    <property type="entry name" value="PRK05679.1"/>
    <property type="match status" value="1"/>
</dbReference>
<feature type="binding site" evidence="5 7">
    <location>
        <position position="82"/>
    </location>
    <ligand>
        <name>FMN</name>
        <dbReference type="ChEBI" id="CHEBI:58210"/>
    </ligand>
</feature>
<dbReference type="Pfam" id="PF01243">
    <property type="entry name" value="PNPOx_N"/>
    <property type="match status" value="1"/>
</dbReference>
<dbReference type="GO" id="GO:0010181">
    <property type="term" value="F:FMN binding"/>
    <property type="evidence" value="ECO:0007669"/>
    <property type="project" value="UniProtKB-UniRule"/>
</dbReference>
<comment type="subunit">
    <text evidence="5">Homodimer.</text>
</comment>
<dbReference type="GO" id="GO:0008615">
    <property type="term" value="P:pyridoxine biosynthetic process"/>
    <property type="evidence" value="ECO:0007669"/>
    <property type="project" value="UniProtKB-UniRule"/>
</dbReference>
<dbReference type="InterPro" id="IPR000659">
    <property type="entry name" value="Pyridox_Oxase"/>
</dbReference>
<feature type="binding site" evidence="5 6">
    <location>
        <position position="65"/>
    </location>
    <ligand>
        <name>substrate</name>
    </ligand>
</feature>
<comment type="similarity">
    <text evidence="1 5">Belongs to the pyridoxamine 5'-phosphate oxidase family.</text>
</comment>
<evidence type="ECO:0000256" key="2">
    <source>
        <dbReference type="ARBA" id="ARBA00022630"/>
    </source>
</evidence>
<feature type="binding site" evidence="5 7">
    <location>
        <position position="81"/>
    </location>
    <ligand>
        <name>FMN</name>
        <dbReference type="ChEBI" id="CHEBI:58210"/>
    </ligand>
</feature>
<dbReference type="Proteomes" id="UP000239485">
    <property type="component" value="Unassembled WGS sequence"/>
</dbReference>
<keyword evidence="2 5" id="KW-0285">Flavoprotein</keyword>
<keyword evidence="4 5" id="KW-0560">Oxidoreductase</keyword>
<dbReference type="AlphaFoldDB" id="A0A2S6IT94"/>
<dbReference type="SUPFAM" id="SSF50475">
    <property type="entry name" value="FMN-binding split barrel"/>
    <property type="match status" value="1"/>
</dbReference>
<feature type="binding site" evidence="5 6">
    <location>
        <position position="130"/>
    </location>
    <ligand>
        <name>substrate</name>
    </ligand>
</feature>
<dbReference type="EC" id="1.4.3.5" evidence="5"/>
<dbReference type="InterPro" id="IPR012349">
    <property type="entry name" value="Split_barrel_FMN-bd"/>
</dbReference>
<evidence type="ECO:0000256" key="6">
    <source>
        <dbReference type="PIRSR" id="PIRSR000190-1"/>
    </source>
</evidence>
<feature type="domain" description="Pyridoxine 5'-phosphate oxidase dimerisation C-terminal" evidence="9">
    <location>
        <begin position="175"/>
        <end position="223"/>
    </location>
</feature>
<keyword evidence="5" id="KW-0664">Pyridoxine biosynthesis</keyword>
<reference evidence="10 11" key="1">
    <citation type="submission" date="2018-02" db="EMBL/GenBank/DDBJ databases">
        <title>Genomic Encyclopedia of Archaeal and Bacterial Type Strains, Phase II (KMG-II): from individual species to whole genera.</title>
        <authorList>
            <person name="Goeker M."/>
        </authorList>
    </citation>
    <scope>NUCLEOTIDE SEQUENCE [LARGE SCALE GENOMIC DNA]</scope>
    <source>
        <strain evidence="10 11">DSM 22857</strain>
    </source>
</reference>
<comment type="pathway">
    <text evidence="5">Cofactor metabolism; pyridoxal 5'-phosphate salvage; pyridoxal 5'-phosphate from pyridoxamine 5'-phosphate: step 1/1.</text>
</comment>
<dbReference type="InterPro" id="IPR011576">
    <property type="entry name" value="Pyridox_Oxase_N"/>
</dbReference>
<dbReference type="InterPro" id="IPR019576">
    <property type="entry name" value="Pyridoxamine_oxidase_dimer_C"/>
</dbReference>
<feature type="binding site" evidence="5 7">
    <location>
        <begin position="75"/>
        <end position="76"/>
    </location>
    <ligand>
        <name>FMN</name>
        <dbReference type="ChEBI" id="CHEBI:58210"/>
    </ligand>
</feature>
<dbReference type="HAMAP" id="MF_01629">
    <property type="entry name" value="PdxH"/>
    <property type="match status" value="1"/>
</dbReference>
<dbReference type="InterPro" id="IPR019740">
    <property type="entry name" value="Pyridox_Oxase_CS"/>
</dbReference>
<proteinExistence type="inferred from homology"/>
<dbReference type="OrthoDB" id="9780392at2"/>
<feature type="binding site" evidence="5 6">
    <location>
        <position position="126"/>
    </location>
    <ligand>
        <name>substrate</name>
    </ligand>
</feature>
<comment type="cofactor">
    <cofactor evidence="5 7">
        <name>FMN</name>
        <dbReference type="ChEBI" id="CHEBI:58210"/>
    </cofactor>
    <text evidence="5 7">Binds 1 FMN per subunit.</text>
</comment>
<feature type="binding site" evidence="5 7">
    <location>
        <position position="188"/>
    </location>
    <ligand>
        <name>FMN</name>
        <dbReference type="ChEBI" id="CHEBI:58210"/>
    </ligand>
</feature>
<dbReference type="EMBL" id="PTJD01000004">
    <property type="protein sequence ID" value="PPK97365.1"/>
    <property type="molecule type" value="Genomic_DNA"/>
</dbReference>
<dbReference type="PROSITE" id="PS01064">
    <property type="entry name" value="PYRIDOX_OXIDASE"/>
    <property type="match status" value="1"/>
</dbReference>
<feature type="binding site" evidence="5 7">
    <location>
        <begin position="139"/>
        <end position="140"/>
    </location>
    <ligand>
        <name>FMN</name>
        <dbReference type="ChEBI" id="CHEBI:58210"/>
    </ligand>
</feature>
<gene>
    <name evidence="5" type="primary">pdxH</name>
    <name evidence="10" type="ORF">CLV92_104186</name>
</gene>
<keyword evidence="3 5" id="KW-0288">FMN</keyword>
<feature type="binding site" evidence="5 7">
    <location>
        <begin position="60"/>
        <end position="65"/>
    </location>
    <ligand>
        <name>FMN</name>
        <dbReference type="ChEBI" id="CHEBI:58210"/>
    </ligand>
</feature>
<evidence type="ECO:0000259" key="8">
    <source>
        <dbReference type="Pfam" id="PF01243"/>
    </source>
</evidence>
<evidence type="ECO:0000259" key="9">
    <source>
        <dbReference type="Pfam" id="PF10590"/>
    </source>
</evidence>
<dbReference type="Gene3D" id="2.30.110.10">
    <property type="entry name" value="Electron Transport, Fmn-binding Protein, Chain A"/>
    <property type="match status" value="1"/>
</dbReference>
<dbReference type="UniPathway" id="UPA01068">
    <property type="reaction ID" value="UER00304"/>
</dbReference>
<comment type="catalytic activity">
    <reaction evidence="5">
        <text>pyridoxamine 5'-phosphate + O2 + H2O = pyridoxal 5'-phosphate + H2O2 + NH4(+)</text>
        <dbReference type="Rhea" id="RHEA:15817"/>
        <dbReference type="ChEBI" id="CHEBI:15377"/>
        <dbReference type="ChEBI" id="CHEBI:15379"/>
        <dbReference type="ChEBI" id="CHEBI:16240"/>
        <dbReference type="ChEBI" id="CHEBI:28938"/>
        <dbReference type="ChEBI" id="CHEBI:58451"/>
        <dbReference type="ChEBI" id="CHEBI:597326"/>
        <dbReference type="EC" id="1.4.3.5"/>
    </reaction>
</comment>
<evidence type="ECO:0000313" key="10">
    <source>
        <dbReference type="EMBL" id="PPK97365.1"/>
    </source>
</evidence>
<feature type="domain" description="Pyridoxamine 5'-phosphate oxidase N-terminal" evidence="8">
    <location>
        <begin position="35"/>
        <end position="148"/>
    </location>
</feature>
<dbReference type="GO" id="GO:0004733">
    <property type="term" value="F:pyridoxamine phosphate oxidase activity"/>
    <property type="evidence" value="ECO:0007669"/>
    <property type="project" value="UniProtKB-UniRule"/>
</dbReference>
<feature type="binding site" evidence="5 6">
    <location>
        <position position="122"/>
    </location>
    <ligand>
        <name>substrate</name>
    </ligand>
</feature>